<proteinExistence type="predicted"/>
<organism evidence="1 2">
    <name type="scientific">bacterium (Candidatus Blackallbacteria) CG17_big_fil_post_rev_8_21_14_2_50_48_46</name>
    <dbReference type="NCBI Taxonomy" id="2014261"/>
    <lineage>
        <taxon>Bacteria</taxon>
        <taxon>Candidatus Blackallbacteria</taxon>
    </lineage>
</organism>
<comment type="caution">
    <text evidence="1">The sequence shown here is derived from an EMBL/GenBank/DDBJ whole genome shotgun (WGS) entry which is preliminary data.</text>
</comment>
<name>A0A2M7G7D9_9BACT</name>
<reference evidence="1 2" key="1">
    <citation type="submission" date="2017-09" db="EMBL/GenBank/DDBJ databases">
        <title>Depth-based differentiation of microbial function through sediment-hosted aquifers and enrichment of novel symbionts in the deep terrestrial subsurface.</title>
        <authorList>
            <person name="Probst A.J."/>
            <person name="Ladd B."/>
            <person name="Jarett J.K."/>
            <person name="Geller-Mcgrath D.E."/>
            <person name="Sieber C.M."/>
            <person name="Emerson J.B."/>
            <person name="Anantharaman K."/>
            <person name="Thomas B.C."/>
            <person name="Malmstrom R."/>
            <person name="Stieglmeier M."/>
            <person name="Klingl A."/>
            <person name="Woyke T."/>
            <person name="Ryan C.M."/>
            <person name="Banfield J.F."/>
        </authorList>
    </citation>
    <scope>NUCLEOTIDE SEQUENCE [LARGE SCALE GENOMIC DNA]</scope>
    <source>
        <strain evidence="1">CG17_big_fil_post_rev_8_21_14_2_50_48_46</strain>
    </source>
</reference>
<sequence>MTAPFLEPMTVYDVVQVKDGPNITVDETEREILGCIRPYKSNGQQADQVLVESLGVNSISGLVNLYSHEELDAADKATGAKGTRFFWNGLKYEVGTIQRSIAPGLEDLAHYKNTSFVLDEKSTNYEPPPEEAP</sequence>
<evidence type="ECO:0000313" key="2">
    <source>
        <dbReference type="Proteomes" id="UP000231019"/>
    </source>
</evidence>
<dbReference type="AlphaFoldDB" id="A0A2M7G7D9"/>
<dbReference type="EMBL" id="PFFQ01000017">
    <property type="protein sequence ID" value="PIW17980.1"/>
    <property type="molecule type" value="Genomic_DNA"/>
</dbReference>
<protein>
    <submittedName>
        <fullName evidence="1">Uncharacterized protein</fullName>
    </submittedName>
</protein>
<accession>A0A2M7G7D9</accession>
<gene>
    <name evidence="1" type="ORF">COW36_06820</name>
</gene>
<dbReference type="Proteomes" id="UP000231019">
    <property type="component" value="Unassembled WGS sequence"/>
</dbReference>
<evidence type="ECO:0000313" key="1">
    <source>
        <dbReference type="EMBL" id="PIW17980.1"/>
    </source>
</evidence>